<dbReference type="PANTHER" id="PTHR42850:SF4">
    <property type="entry name" value="ZINC-DEPENDENT ENDOPOLYPHOSPHATASE"/>
    <property type="match status" value="1"/>
</dbReference>
<dbReference type="GO" id="GO:0008803">
    <property type="term" value="F:bis(5'-nucleosyl)-tetraphosphatase (symmetrical) activity"/>
    <property type="evidence" value="ECO:0007669"/>
    <property type="project" value="TreeGrafter"/>
</dbReference>
<dbReference type="GO" id="GO:0016791">
    <property type="term" value="F:phosphatase activity"/>
    <property type="evidence" value="ECO:0007669"/>
    <property type="project" value="TreeGrafter"/>
</dbReference>
<accession>A0A1W1BRI8</accession>
<gene>
    <name evidence="2" type="ORF">MNB_SV-12-669</name>
</gene>
<organism evidence="2">
    <name type="scientific">hydrothermal vent metagenome</name>
    <dbReference type="NCBI Taxonomy" id="652676"/>
    <lineage>
        <taxon>unclassified sequences</taxon>
        <taxon>metagenomes</taxon>
        <taxon>ecological metagenomes</taxon>
    </lineage>
</organism>
<evidence type="ECO:0000313" key="2">
    <source>
        <dbReference type="EMBL" id="SFV56082.1"/>
    </source>
</evidence>
<dbReference type="GO" id="GO:0005737">
    <property type="term" value="C:cytoplasm"/>
    <property type="evidence" value="ECO:0007669"/>
    <property type="project" value="TreeGrafter"/>
</dbReference>
<dbReference type="SUPFAM" id="SSF56300">
    <property type="entry name" value="Metallo-dependent phosphatases"/>
    <property type="match status" value="1"/>
</dbReference>
<dbReference type="InterPro" id="IPR050126">
    <property type="entry name" value="Ap4A_hydrolase"/>
</dbReference>
<dbReference type="PANTHER" id="PTHR42850">
    <property type="entry name" value="METALLOPHOSPHOESTERASE"/>
    <property type="match status" value="1"/>
</dbReference>
<dbReference type="InterPro" id="IPR029052">
    <property type="entry name" value="Metallo-depent_PP-like"/>
</dbReference>
<dbReference type="EMBL" id="FPHE01000067">
    <property type="protein sequence ID" value="SFV56082.1"/>
    <property type="molecule type" value="Genomic_DNA"/>
</dbReference>
<protein>
    <submittedName>
        <fullName evidence="2">Serine/threonine protein phosphatase</fullName>
    </submittedName>
</protein>
<reference evidence="2" key="1">
    <citation type="submission" date="2016-10" db="EMBL/GenBank/DDBJ databases">
        <authorList>
            <person name="de Groot N.N."/>
        </authorList>
    </citation>
    <scope>NUCLEOTIDE SEQUENCE</scope>
</reference>
<name>A0A1W1BRI8_9ZZZZ</name>
<feature type="domain" description="Calcineurin-like phosphoesterase" evidence="1">
    <location>
        <begin position="6"/>
        <end position="105"/>
    </location>
</feature>
<sequence length="240" mass="27619">MEKHCVIGDIHGEYYMLLDLVARLPKDAKLIFVGDLVNRGLWSHEVVKFVREKAFATVLGNHEFYLLKNANMLISSIKRGYRYPVSHTWLDRNCSATFRSYGLLKEDSFEVIKDFNALDRLKDDIDWLLSQPLYIEMGEIDGYNLPVVISHGSIGDFWHLRGDSEAFRLHMFNRSEPSSQSPIFNIHGHKTVEELVAGDNFINLDTGCGKRENGKLTAYCIETGEIFETERFEYVEDMVA</sequence>
<dbReference type="AlphaFoldDB" id="A0A1W1BRI8"/>
<dbReference type="Gene3D" id="3.60.21.10">
    <property type="match status" value="1"/>
</dbReference>
<evidence type="ECO:0000259" key="1">
    <source>
        <dbReference type="Pfam" id="PF00149"/>
    </source>
</evidence>
<dbReference type="GO" id="GO:0110154">
    <property type="term" value="P:RNA decapping"/>
    <property type="evidence" value="ECO:0007669"/>
    <property type="project" value="TreeGrafter"/>
</dbReference>
<dbReference type="Pfam" id="PF00149">
    <property type="entry name" value="Metallophos"/>
    <property type="match status" value="1"/>
</dbReference>
<dbReference type="InterPro" id="IPR004843">
    <property type="entry name" value="Calcineurin-like_PHP"/>
</dbReference>
<proteinExistence type="predicted"/>